<feature type="region of interest" description="Disordered" evidence="1">
    <location>
        <begin position="225"/>
        <end position="244"/>
    </location>
</feature>
<feature type="compositionally biased region" description="Pro residues" evidence="1">
    <location>
        <begin position="235"/>
        <end position="244"/>
    </location>
</feature>
<keyword evidence="3" id="KW-1185">Reference proteome</keyword>
<dbReference type="SFLD" id="SFLDS00003">
    <property type="entry name" value="Haloacid_Dehalogenase"/>
    <property type="match status" value="1"/>
</dbReference>
<gene>
    <name evidence="2" type="ORF">GCM10022244_31430</name>
</gene>
<dbReference type="InterPro" id="IPR023198">
    <property type="entry name" value="PGP-like_dom2"/>
</dbReference>
<dbReference type="NCBIfam" id="TIGR01509">
    <property type="entry name" value="HAD-SF-IA-v3"/>
    <property type="match status" value="1"/>
</dbReference>
<dbReference type="Pfam" id="PF00702">
    <property type="entry name" value="Hydrolase"/>
    <property type="match status" value="1"/>
</dbReference>
<comment type="caution">
    <text evidence="2">The sequence shown here is derived from an EMBL/GenBank/DDBJ whole genome shotgun (WGS) entry which is preliminary data.</text>
</comment>
<dbReference type="InterPro" id="IPR036412">
    <property type="entry name" value="HAD-like_sf"/>
</dbReference>
<dbReference type="EMBL" id="BAABAJ010000008">
    <property type="protein sequence ID" value="GAA3920031.1"/>
    <property type="molecule type" value="Genomic_DNA"/>
</dbReference>
<dbReference type="SFLD" id="SFLDG01135">
    <property type="entry name" value="C1.5.6:_HAD__Beta-PGM__Phospha"/>
    <property type="match status" value="1"/>
</dbReference>
<dbReference type="SUPFAM" id="SSF56784">
    <property type="entry name" value="HAD-like"/>
    <property type="match status" value="1"/>
</dbReference>
<dbReference type="GO" id="GO:0016787">
    <property type="term" value="F:hydrolase activity"/>
    <property type="evidence" value="ECO:0007669"/>
    <property type="project" value="UniProtKB-KW"/>
</dbReference>
<dbReference type="PANTHER" id="PTHR43434:SF16">
    <property type="entry name" value="BLL8046 PROTEIN"/>
    <property type="match status" value="1"/>
</dbReference>
<dbReference type="InterPro" id="IPR050155">
    <property type="entry name" value="HAD-like_hydrolase_sf"/>
</dbReference>
<reference evidence="3" key="1">
    <citation type="journal article" date="2019" name="Int. J. Syst. Evol. Microbiol.">
        <title>The Global Catalogue of Microorganisms (GCM) 10K type strain sequencing project: providing services to taxonomists for standard genome sequencing and annotation.</title>
        <authorList>
            <consortium name="The Broad Institute Genomics Platform"/>
            <consortium name="The Broad Institute Genome Sequencing Center for Infectious Disease"/>
            <person name="Wu L."/>
            <person name="Ma J."/>
        </authorList>
    </citation>
    <scope>NUCLEOTIDE SEQUENCE [LARGE SCALE GENOMIC DNA]</scope>
    <source>
        <strain evidence="3">JCM 16956</strain>
    </source>
</reference>
<sequence>MAPDHDPGRGSGTGRAALFDVDGTLADTNHLHVVAWWEALRQGGHQVPAHAIHRAIGLPGDQLLDHLLGEDRDHAGDERLSHAHDTLYGTFFERLTAHDRAADLLRALADDDWKVVLVTSAKDRELAALRRAIDADDAIAATATSDDVDAGKPAPDPVEHALSLVGVAPDRAVFVGDSVWDMRAASRAGVARVALLCGGIPRADLTESGATAVYDDPAGLLAALGTSPFADVPDPDPAPPPGAG</sequence>
<dbReference type="Proteomes" id="UP001501000">
    <property type="component" value="Unassembled WGS sequence"/>
</dbReference>
<organism evidence="2 3">
    <name type="scientific">Streptomyces gulbargensis</name>
    <dbReference type="NCBI Taxonomy" id="364901"/>
    <lineage>
        <taxon>Bacteria</taxon>
        <taxon>Bacillati</taxon>
        <taxon>Actinomycetota</taxon>
        <taxon>Actinomycetes</taxon>
        <taxon>Kitasatosporales</taxon>
        <taxon>Streptomycetaceae</taxon>
        <taxon>Streptomyces</taxon>
    </lineage>
</organism>
<keyword evidence="2" id="KW-0378">Hydrolase</keyword>
<evidence type="ECO:0000256" key="1">
    <source>
        <dbReference type="SAM" id="MobiDB-lite"/>
    </source>
</evidence>
<dbReference type="InterPro" id="IPR006439">
    <property type="entry name" value="HAD-SF_hydro_IA"/>
</dbReference>
<protein>
    <submittedName>
        <fullName evidence="2">HAD family hydrolase</fullName>
    </submittedName>
</protein>
<dbReference type="InterPro" id="IPR023214">
    <property type="entry name" value="HAD_sf"/>
</dbReference>
<evidence type="ECO:0000313" key="3">
    <source>
        <dbReference type="Proteomes" id="UP001501000"/>
    </source>
</evidence>
<dbReference type="RefSeq" id="WP_345282935.1">
    <property type="nucleotide sequence ID" value="NZ_BAABAJ010000008.1"/>
</dbReference>
<evidence type="ECO:0000313" key="2">
    <source>
        <dbReference type="EMBL" id="GAA3920031.1"/>
    </source>
</evidence>
<accession>A0ABP7MD09</accession>
<dbReference type="SFLD" id="SFLDG01129">
    <property type="entry name" value="C1.5:_HAD__Beta-PGM__Phosphata"/>
    <property type="match status" value="1"/>
</dbReference>
<dbReference type="PANTHER" id="PTHR43434">
    <property type="entry name" value="PHOSPHOGLYCOLATE PHOSPHATASE"/>
    <property type="match status" value="1"/>
</dbReference>
<dbReference type="Gene3D" id="3.40.50.1000">
    <property type="entry name" value="HAD superfamily/HAD-like"/>
    <property type="match status" value="1"/>
</dbReference>
<name>A0ABP7MD09_9ACTN</name>
<proteinExistence type="predicted"/>
<dbReference type="Gene3D" id="1.10.150.240">
    <property type="entry name" value="Putative phosphatase, domain 2"/>
    <property type="match status" value="1"/>
</dbReference>
<dbReference type="NCBIfam" id="TIGR01549">
    <property type="entry name" value="HAD-SF-IA-v1"/>
    <property type="match status" value="1"/>
</dbReference>